<comment type="caution">
    <text evidence="3">The sequence shown here is derived from an EMBL/GenBank/DDBJ whole genome shotgun (WGS) entry which is preliminary data.</text>
</comment>
<name>A0A3D3RCL9_9PLAN</name>
<feature type="domain" description="Acetyl xylan esterase" evidence="2">
    <location>
        <begin position="157"/>
        <end position="439"/>
    </location>
</feature>
<evidence type="ECO:0000313" key="3">
    <source>
        <dbReference type="EMBL" id="HCO26581.1"/>
    </source>
</evidence>
<evidence type="ECO:0000313" key="4">
    <source>
        <dbReference type="Proteomes" id="UP000263642"/>
    </source>
</evidence>
<dbReference type="EMBL" id="DQAY01000163">
    <property type="protein sequence ID" value="HCO26581.1"/>
    <property type="molecule type" value="Genomic_DNA"/>
</dbReference>
<gene>
    <name evidence="3" type="ORF">DIT97_27545</name>
</gene>
<dbReference type="AlphaFoldDB" id="A0A3D3RCL9"/>
<evidence type="ECO:0000259" key="2">
    <source>
        <dbReference type="Pfam" id="PF05448"/>
    </source>
</evidence>
<protein>
    <submittedName>
        <fullName evidence="3">Acetylxylan esterase</fullName>
    </submittedName>
</protein>
<reference evidence="3 4" key="1">
    <citation type="journal article" date="2018" name="Nat. Biotechnol.">
        <title>A standardized bacterial taxonomy based on genome phylogeny substantially revises the tree of life.</title>
        <authorList>
            <person name="Parks D.H."/>
            <person name="Chuvochina M."/>
            <person name="Waite D.W."/>
            <person name="Rinke C."/>
            <person name="Skarshewski A."/>
            <person name="Chaumeil P.A."/>
            <person name="Hugenholtz P."/>
        </authorList>
    </citation>
    <scope>NUCLEOTIDE SEQUENCE [LARGE SCALE GENOMIC DNA]</scope>
    <source>
        <strain evidence="3">UBA9375</strain>
    </source>
</reference>
<dbReference type="SUPFAM" id="SSF53474">
    <property type="entry name" value="alpha/beta-Hydrolases"/>
    <property type="match status" value="1"/>
</dbReference>
<feature type="active site" description="Nucleophile" evidence="1">
    <location>
        <position position="326"/>
    </location>
</feature>
<proteinExistence type="predicted"/>
<accession>A0A3D3RCL9</accession>
<dbReference type="GO" id="GO:0005976">
    <property type="term" value="P:polysaccharide metabolic process"/>
    <property type="evidence" value="ECO:0007669"/>
    <property type="project" value="TreeGrafter"/>
</dbReference>
<dbReference type="Gene3D" id="3.40.50.1820">
    <property type="entry name" value="alpha/beta hydrolase"/>
    <property type="match status" value="1"/>
</dbReference>
<organism evidence="3 4">
    <name type="scientific">Gimesia maris</name>
    <dbReference type="NCBI Taxonomy" id="122"/>
    <lineage>
        <taxon>Bacteria</taxon>
        <taxon>Pseudomonadati</taxon>
        <taxon>Planctomycetota</taxon>
        <taxon>Planctomycetia</taxon>
        <taxon>Planctomycetales</taxon>
        <taxon>Planctomycetaceae</taxon>
        <taxon>Gimesia</taxon>
    </lineage>
</organism>
<dbReference type="Pfam" id="PF05448">
    <property type="entry name" value="AXE1"/>
    <property type="match status" value="1"/>
</dbReference>
<dbReference type="Proteomes" id="UP000263642">
    <property type="component" value="Unassembled WGS sequence"/>
</dbReference>
<sequence>MESVLLRIRKPIQIVIKEYYMRHLLLRNIVCPLIAAAVAFSLCQSVMAAEKYELKVVTDRPDAIYQAGEEATFLISVTKDGKPLADESGETITYRVDDYISSGPNYPNGKLTVGSEPAVVKVTADKPGFLRCVVTLDANKKLTKTAGAAFSPQEIEPSLPVPADFDEFWTEQKRKLAEVPAKAKLTPVTQPNNKIECFDLQVDCLGGAPVSGYLGKPKDAKPKSLPAILWVHGAGVRSSSLGNAIKGANAGMLSLDINAHGLPNGKTAEFYKEQYAGPLKGYPHFGRENRETTYFVGMFLRLIRAMDYLTSQPEWDGKTLIVIGHSQGGGQALAAGGLDERVTFIASGVPAICDHSGRAAGRINGWPKLVTTLPDGTPAAAELKAAQYVDGVNFASRSKADAIMSVGFIDVTCPPSSCYAAYNQLKGKKQVINKPLMGHAAPGDIHKAFFAAVKAHVKEQAGK</sequence>
<feature type="active site" description="Charge relay system" evidence="1">
    <location>
        <position position="439"/>
    </location>
</feature>
<dbReference type="PANTHER" id="PTHR40111:SF1">
    <property type="entry name" value="CEPHALOSPORIN-C DEACETYLASE"/>
    <property type="match status" value="1"/>
</dbReference>
<dbReference type="InterPro" id="IPR039069">
    <property type="entry name" value="CE7"/>
</dbReference>
<dbReference type="GO" id="GO:0052689">
    <property type="term" value="F:carboxylic ester hydrolase activity"/>
    <property type="evidence" value="ECO:0007669"/>
    <property type="project" value="TreeGrafter"/>
</dbReference>
<dbReference type="PANTHER" id="PTHR40111">
    <property type="entry name" value="CEPHALOSPORIN-C DEACETYLASE"/>
    <property type="match status" value="1"/>
</dbReference>
<dbReference type="InterPro" id="IPR008391">
    <property type="entry name" value="AXE1_dom"/>
</dbReference>
<feature type="active site" description="Charge relay system" evidence="1">
    <location>
        <position position="410"/>
    </location>
</feature>
<evidence type="ECO:0000256" key="1">
    <source>
        <dbReference type="PIRSR" id="PIRSR639069-1"/>
    </source>
</evidence>
<dbReference type="InterPro" id="IPR029058">
    <property type="entry name" value="AB_hydrolase_fold"/>
</dbReference>